<comment type="caution">
    <text evidence="2">The sequence shown here is derived from an EMBL/GenBank/DDBJ whole genome shotgun (WGS) entry which is preliminary data.</text>
</comment>
<evidence type="ECO:0000313" key="2">
    <source>
        <dbReference type="EMBL" id="EIM78745.1"/>
    </source>
</evidence>
<evidence type="ECO:0000256" key="1">
    <source>
        <dbReference type="SAM" id="SignalP"/>
    </source>
</evidence>
<feature type="signal peptide" evidence="1">
    <location>
        <begin position="1"/>
        <end position="23"/>
    </location>
</feature>
<proteinExistence type="predicted"/>
<evidence type="ECO:0008006" key="4">
    <source>
        <dbReference type="Google" id="ProtNLM"/>
    </source>
</evidence>
<accession>I5CA93</accession>
<name>I5CA93_9BACT</name>
<sequence length="319" mass="36576">MTKVITSFLLFILFWLPLTGAKACDACGCALGGFNFGTIPQNDSHFVGIRYAIAQFYAEQRHGREISHSYDRYQRVDLMARIALSDRWQLNMVLPYMYNTMEGSHESEQLSGLADPMLMLNYKLLDQKGNPMERWLHNLWFGGGVKAPLAEFRFSRTEELVNPNFQLGSGSWDYVFLLNYTAMRKHFGLHVEAVYKYNTLNSQAYRFGNQYNMQTNLFYKSALGQWQLFPSAGLYHEFGGQHSHEGFLQGNSGGRLTMAQAGVQVQRGNWMMHANGQLPVAQHFFSDAQVEIQAKTRFAFTFVRFIGKKADKSVFNWVD</sequence>
<feature type="chain" id="PRO_5003700581" description="Transporter" evidence="1">
    <location>
        <begin position="24"/>
        <end position="319"/>
    </location>
</feature>
<protein>
    <recommendedName>
        <fullName evidence="4">Transporter</fullName>
    </recommendedName>
</protein>
<reference evidence="2 3" key="1">
    <citation type="submission" date="2012-05" db="EMBL/GenBank/DDBJ databases">
        <title>Genome sequence of Nitritalea halalkaliphila LW7.</title>
        <authorList>
            <person name="Jangir P.K."/>
            <person name="Singh A."/>
            <person name="Shivaji S."/>
            <person name="Sharma R."/>
        </authorList>
    </citation>
    <scope>NUCLEOTIDE SEQUENCE [LARGE SCALE GENOMIC DNA]</scope>
    <source>
        <strain evidence="2 3">LW7</strain>
    </source>
</reference>
<keyword evidence="1" id="KW-0732">Signal</keyword>
<dbReference type="AlphaFoldDB" id="I5CA93"/>
<dbReference type="EMBL" id="AJYA01000002">
    <property type="protein sequence ID" value="EIM78745.1"/>
    <property type="molecule type" value="Genomic_DNA"/>
</dbReference>
<keyword evidence="3" id="KW-1185">Reference proteome</keyword>
<organism evidence="2 3">
    <name type="scientific">Nitritalea halalkaliphila LW7</name>
    <dbReference type="NCBI Taxonomy" id="1189621"/>
    <lineage>
        <taxon>Bacteria</taxon>
        <taxon>Pseudomonadati</taxon>
        <taxon>Bacteroidota</taxon>
        <taxon>Cytophagia</taxon>
        <taxon>Cytophagales</taxon>
        <taxon>Cyclobacteriaceae</taxon>
        <taxon>Nitritalea</taxon>
    </lineage>
</organism>
<gene>
    <name evidence="2" type="ORF">A3SI_01706</name>
</gene>
<dbReference type="STRING" id="1189621.A3SI_01706"/>
<evidence type="ECO:0000313" key="3">
    <source>
        <dbReference type="Proteomes" id="UP000005551"/>
    </source>
</evidence>
<dbReference type="RefSeq" id="WP_009053294.1">
    <property type="nucleotide sequence ID" value="NZ_AJYA01000002.1"/>
</dbReference>
<dbReference type="Proteomes" id="UP000005551">
    <property type="component" value="Unassembled WGS sequence"/>
</dbReference>